<dbReference type="EMBL" id="JASCZI010242847">
    <property type="protein sequence ID" value="MED6212194.1"/>
    <property type="molecule type" value="Genomic_DNA"/>
</dbReference>
<dbReference type="Proteomes" id="UP001341840">
    <property type="component" value="Unassembled WGS sequence"/>
</dbReference>
<comment type="caution">
    <text evidence="2">The sequence shown here is derived from an EMBL/GenBank/DDBJ whole genome shotgun (WGS) entry which is preliminary data.</text>
</comment>
<reference evidence="2 3" key="1">
    <citation type="journal article" date="2023" name="Plants (Basel)">
        <title>Bridging the Gap: Combining Genomics and Transcriptomics Approaches to Understand Stylosanthes scabra, an Orphan Legume from the Brazilian Caatinga.</title>
        <authorList>
            <person name="Ferreira-Neto J.R.C."/>
            <person name="da Silva M.D."/>
            <person name="Binneck E."/>
            <person name="de Melo N.F."/>
            <person name="da Silva R.H."/>
            <person name="de Melo A.L.T.M."/>
            <person name="Pandolfi V."/>
            <person name="Bustamante F.O."/>
            <person name="Brasileiro-Vidal A.C."/>
            <person name="Benko-Iseppon A.M."/>
        </authorList>
    </citation>
    <scope>NUCLEOTIDE SEQUENCE [LARGE SCALE GENOMIC DNA]</scope>
    <source>
        <tissue evidence="2">Leaves</tissue>
    </source>
</reference>
<keyword evidence="3" id="KW-1185">Reference proteome</keyword>
<evidence type="ECO:0000256" key="1">
    <source>
        <dbReference type="SAM" id="MobiDB-lite"/>
    </source>
</evidence>
<accession>A0ABU6YPT3</accession>
<sequence>MHWNQRVHKRKPRSEKQGTVRSHGPLVRPHVSLGAFRDELCQHPRDLTVPSRDRAGTKSKLHSLLTVRLPVIPRGCT</sequence>
<name>A0ABU6YPT3_9FABA</name>
<evidence type="ECO:0000313" key="3">
    <source>
        <dbReference type="Proteomes" id="UP001341840"/>
    </source>
</evidence>
<protein>
    <submittedName>
        <fullName evidence="2">Uncharacterized protein</fullName>
    </submittedName>
</protein>
<feature type="non-terminal residue" evidence="2">
    <location>
        <position position="77"/>
    </location>
</feature>
<organism evidence="2 3">
    <name type="scientific">Stylosanthes scabra</name>
    <dbReference type="NCBI Taxonomy" id="79078"/>
    <lineage>
        <taxon>Eukaryota</taxon>
        <taxon>Viridiplantae</taxon>
        <taxon>Streptophyta</taxon>
        <taxon>Embryophyta</taxon>
        <taxon>Tracheophyta</taxon>
        <taxon>Spermatophyta</taxon>
        <taxon>Magnoliopsida</taxon>
        <taxon>eudicotyledons</taxon>
        <taxon>Gunneridae</taxon>
        <taxon>Pentapetalae</taxon>
        <taxon>rosids</taxon>
        <taxon>fabids</taxon>
        <taxon>Fabales</taxon>
        <taxon>Fabaceae</taxon>
        <taxon>Papilionoideae</taxon>
        <taxon>50 kb inversion clade</taxon>
        <taxon>dalbergioids sensu lato</taxon>
        <taxon>Dalbergieae</taxon>
        <taxon>Pterocarpus clade</taxon>
        <taxon>Stylosanthes</taxon>
    </lineage>
</organism>
<feature type="compositionally biased region" description="Basic residues" evidence="1">
    <location>
        <begin position="1"/>
        <end position="13"/>
    </location>
</feature>
<feature type="region of interest" description="Disordered" evidence="1">
    <location>
        <begin position="1"/>
        <end position="26"/>
    </location>
</feature>
<proteinExistence type="predicted"/>
<gene>
    <name evidence="2" type="ORF">PIB30_080879</name>
</gene>
<evidence type="ECO:0000313" key="2">
    <source>
        <dbReference type="EMBL" id="MED6212194.1"/>
    </source>
</evidence>